<reference evidence="7" key="1">
    <citation type="submission" date="2020-05" db="EMBL/GenBank/DDBJ databases">
        <authorList>
            <person name="Chiriac C."/>
            <person name="Salcher M."/>
            <person name="Ghai R."/>
            <person name="Kavagutti S V."/>
        </authorList>
    </citation>
    <scope>NUCLEOTIDE SEQUENCE</scope>
</reference>
<dbReference type="GO" id="GO:0016020">
    <property type="term" value="C:membrane"/>
    <property type="evidence" value="ECO:0007669"/>
    <property type="project" value="UniProtKB-SubCell"/>
</dbReference>
<feature type="transmembrane region" description="Helical" evidence="5">
    <location>
        <begin position="12"/>
        <end position="33"/>
    </location>
</feature>
<dbReference type="InterPro" id="IPR050638">
    <property type="entry name" value="AA-Vitamin_Transporters"/>
</dbReference>
<sequence length="294" mass="30697">MTASLRTRATSTDLPLVAGALAVFAWGFGPLIVRGIHASAASIIVFRFAFAVPVMIAIAYLAGGRLSLAVFRQALGPGVLFALSTMASFSSYKTTSIALATLIPAVQPALILFIASRLFGERLPARRVVCAVAALSGVFGVVLASGNTSGTAMRGNLLALSNLFLWTAYFVQVKRVRSTETHSWSFLAAVFTVASCVAIPWGLTASTDIHAVGGADWLLLGLTVVGPGLMGHGLMTWAQRQLDMTVASLLTLACPVISATGAWLIFDEKLRALQGFFAAAVLVALAGIVVDARS</sequence>
<feature type="transmembrane region" description="Helical" evidence="5">
    <location>
        <begin position="272"/>
        <end position="290"/>
    </location>
</feature>
<name>A0A6J6WUP4_9ZZZZ</name>
<dbReference type="AlphaFoldDB" id="A0A6J6WUP4"/>
<evidence type="ECO:0000256" key="3">
    <source>
        <dbReference type="ARBA" id="ARBA00022989"/>
    </source>
</evidence>
<evidence type="ECO:0000259" key="6">
    <source>
        <dbReference type="Pfam" id="PF00892"/>
    </source>
</evidence>
<proteinExistence type="predicted"/>
<evidence type="ECO:0000256" key="4">
    <source>
        <dbReference type="ARBA" id="ARBA00023136"/>
    </source>
</evidence>
<feature type="transmembrane region" description="Helical" evidence="5">
    <location>
        <begin position="183"/>
        <end position="203"/>
    </location>
</feature>
<evidence type="ECO:0000256" key="2">
    <source>
        <dbReference type="ARBA" id="ARBA00022692"/>
    </source>
</evidence>
<protein>
    <submittedName>
        <fullName evidence="7">Unannotated protein</fullName>
    </submittedName>
</protein>
<evidence type="ECO:0000313" key="7">
    <source>
        <dbReference type="EMBL" id="CAB4788981.1"/>
    </source>
</evidence>
<gene>
    <name evidence="7" type="ORF">UFOPK2992_00264</name>
</gene>
<evidence type="ECO:0000256" key="1">
    <source>
        <dbReference type="ARBA" id="ARBA00004141"/>
    </source>
</evidence>
<feature type="transmembrane region" description="Helical" evidence="5">
    <location>
        <begin position="128"/>
        <end position="146"/>
    </location>
</feature>
<dbReference type="InterPro" id="IPR037185">
    <property type="entry name" value="EmrE-like"/>
</dbReference>
<dbReference type="InterPro" id="IPR000620">
    <property type="entry name" value="EamA_dom"/>
</dbReference>
<organism evidence="7">
    <name type="scientific">freshwater metagenome</name>
    <dbReference type="NCBI Taxonomy" id="449393"/>
    <lineage>
        <taxon>unclassified sequences</taxon>
        <taxon>metagenomes</taxon>
        <taxon>ecological metagenomes</taxon>
    </lineage>
</organism>
<feature type="transmembrane region" description="Helical" evidence="5">
    <location>
        <begin position="215"/>
        <end position="234"/>
    </location>
</feature>
<dbReference type="PANTHER" id="PTHR32322:SF2">
    <property type="entry name" value="EAMA DOMAIN-CONTAINING PROTEIN"/>
    <property type="match status" value="1"/>
</dbReference>
<dbReference type="EMBL" id="CAFAAI010000025">
    <property type="protein sequence ID" value="CAB4788981.1"/>
    <property type="molecule type" value="Genomic_DNA"/>
</dbReference>
<evidence type="ECO:0000256" key="5">
    <source>
        <dbReference type="SAM" id="Phobius"/>
    </source>
</evidence>
<feature type="transmembrane region" description="Helical" evidence="5">
    <location>
        <begin position="152"/>
        <end position="171"/>
    </location>
</feature>
<feature type="transmembrane region" description="Helical" evidence="5">
    <location>
        <begin position="97"/>
        <end position="116"/>
    </location>
</feature>
<feature type="transmembrane region" description="Helical" evidence="5">
    <location>
        <begin position="39"/>
        <end position="62"/>
    </location>
</feature>
<keyword evidence="4 5" id="KW-0472">Membrane</keyword>
<keyword evidence="2 5" id="KW-0812">Transmembrane</keyword>
<feature type="domain" description="EamA" evidence="6">
    <location>
        <begin position="154"/>
        <end position="289"/>
    </location>
</feature>
<dbReference type="SUPFAM" id="SSF103481">
    <property type="entry name" value="Multidrug resistance efflux transporter EmrE"/>
    <property type="match status" value="2"/>
</dbReference>
<dbReference type="Pfam" id="PF00892">
    <property type="entry name" value="EamA"/>
    <property type="match status" value="2"/>
</dbReference>
<accession>A0A6J6WUP4</accession>
<keyword evidence="3 5" id="KW-1133">Transmembrane helix</keyword>
<dbReference type="PANTHER" id="PTHR32322">
    <property type="entry name" value="INNER MEMBRANE TRANSPORTER"/>
    <property type="match status" value="1"/>
</dbReference>
<feature type="domain" description="EamA" evidence="6">
    <location>
        <begin position="17"/>
        <end position="142"/>
    </location>
</feature>
<comment type="subcellular location">
    <subcellularLocation>
        <location evidence="1">Membrane</location>
        <topology evidence="1">Multi-pass membrane protein</topology>
    </subcellularLocation>
</comment>
<feature type="transmembrane region" description="Helical" evidence="5">
    <location>
        <begin position="246"/>
        <end position="266"/>
    </location>
</feature>